<dbReference type="GO" id="GO:0006754">
    <property type="term" value="P:ATP biosynthetic process"/>
    <property type="evidence" value="ECO:0007669"/>
    <property type="project" value="UniProtKB-KW"/>
</dbReference>
<dbReference type="GO" id="GO:0033179">
    <property type="term" value="C:proton-transporting V-type ATPase, V0 domain"/>
    <property type="evidence" value="ECO:0007669"/>
    <property type="project" value="InterPro"/>
</dbReference>
<gene>
    <name evidence="6" type="ORF">LCGC14_0992390</name>
</gene>
<comment type="similarity">
    <text evidence="1">Belongs to the V-ATPase V0D/AC39 subunit family.</text>
</comment>
<evidence type="ECO:0000256" key="4">
    <source>
        <dbReference type="ARBA" id="ARBA00023065"/>
    </source>
</evidence>
<sequence length="350" mass="39617">MSVFVYTNARVRAWKSNLLDKAFFEKLMAAKDNKTVIAMLGKTGYQPDIEKGVVRFSGVLGVEEGLRQNLTRTFEKLIKISKDSPKAENFVKLVLSRWDTYNLKTIFRGLHAGASEEEIFEQLISIGVFDEAALRTLAGQPSMKSAIGQLIVLSPEYAAPLIEGYKEYEKTNNLSNLELGLDKSYFESIVAQTAKAKENHVIINGVIKREIDLVNLMVLFRQTQEAIDDDIEEYFIEGGAVPLEKLLKVSMNKDVKKLVESLNFTPYRESLREGYRRYQKTGSIAKIERALEDHIVHKNISLFRADPLSAGTVVAYVWAKINEIINIRIILRGKEVEMPAQEIREALVLV</sequence>
<dbReference type="HAMAP" id="MF_00314">
    <property type="entry name" value="ATP_synth_C_arch"/>
    <property type="match status" value="1"/>
</dbReference>
<dbReference type="Pfam" id="PF01992">
    <property type="entry name" value="vATP-synt_AC39"/>
    <property type="match status" value="1"/>
</dbReference>
<dbReference type="PANTHER" id="PTHR38682">
    <property type="entry name" value="V-TYPE ATP SYNTHASE SUBUNIT C"/>
    <property type="match status" value="1"/>
</dbReference>
<dbReference type="InterPro" id="IPR035067">
    <property type="entry name" value="V-type_ATPase_csu/dsu"/>
</dbReference>
<organism evidence="6">
    <name type="scientific">marine sediment metagenome</name>
    <dbReference type="NCBI Taxonomy" id="412755"/>
    <lineage>
        <taxon>unclassified sequences</taxon>
        <taxon>metagenomes</taxon>
        <taxon>ecological metagenomes</taxon>
    </lineage>
</organism>
<keyword evidence="4" id="KW-0406">Ion transport</keyword>
<evidence type="ECO:0000256" key="5">
    <source>
        <dbReference type="ARBA" id="ARBA00023310"/>
    </source>
</evidence>
<dbReference type="InterPro" id="IPR036079">
    <property type="entry name" value="ATPase_csu/dsu_sf"/>
</dbReference>
<evidence type="ECO:0000256" key="2">
    <source>
        <dbReference type="ARBA" id="ARBA00022448"/>
    </source>
</evidence>
<dbReference type="AlphaFoldDB" id="A0A0F9NS02"/>
<dbReference type="InterPro" id="IPR014272">
    <property type="entry name" value="ATPase_V0-cplx_csu"/>
</dbReference>
<keyword evidence="5" id="KW-0066">ATP synthesis</keyword>
<proteinExistence type="inferred from homology"/>
<name>A0A0F9NS02_9ZZZZ</name>
<evidence type="ECO:0000256" key="3">
    <source>
        <dbReference type="ARBA" id="ARBA00022781"/>
    </source>
</evidence>
<dbReference type="InterPro" id="IPR050873">
    <property type="entry name" value="V-ATPase_V0D/AC39_subunit"/>
</dbReference>
<evidence type="ECO:0000256" key="1">
    <source>
        <dbReference type="ARBA" id="ARBA00006709"/>
    </source>
</evidence>
<dbReference type="Gene3D" id="1.10.132.50">
    <property type="entry name" value="ATP synthase (C/AC39) subunit, domain 3"/>
    <property type="match status" value="1"/>
</dbReference>
<protein>
    <submittedName>
        <fullName evidence="6">Uncharacterized protein</fullName>
    </submittedName>
</protein>
<comment type="caution">
    <text evidence="6">The sequence shown here is derived from an EMBL/GenBank/DDBJ whole genome shotgun (WGS) entry which is preliminary data.</text>
</comment>
<dbReference type="Gene3D" id="1.20.1690.10">
    <property type="entry name" value="V-type ATP synthase subunit C domain"/>
    <property type="match status" value="2"/>
</dbReference>
<dbReference type="SUPFAM" id="SSF103486">
    <property type="entry name" value="V-type ATP synthase subunit C"/>
    <property type="match status" value="1"/>
</dbReference>
<keyword evidence="2" id="KW-0813">Transport</keyword>
<dbReference type="InterPro" id="IPR044911">
    <property type="entry name" value="V-type_ATPase_csu/dsu_dom_3"/>
</dbReference>
<accession>A0A0F9NS02</accession>
<keyword evidence="3" id="KW-0375">Hydrogen ion transport</keyword>
<dbReference type="InterPro" id="IPR002843">
    <property type="entry name" value="ATPase_V0-cplx_csu/dsu"/>
</dbReference>
<reference evidence="6" key="1">
    <citation type="journal article" date="2015" name="Nature">
        <title>Complex archaea that bridge the gap between prokaryotes and eukaryotes.</title>
        <authorList>
            <person name="Spang A."/>
            <person name="Saw J.H."/>
            <person name="Jorgensen S.L."/>
            <person name="Zaremba-Niedzwiedzka K."/>
            <person name="Martijn J."/>
            <person name="Lind A.E."/>
            <person name="van Eijk R."/>
            <person name="Schleper C."/>
            <person name="Guy L."/>
            <person name="Ettema T.J."/>
        </authorList>
    </citation>
    <scope>NUCLEOTIDE SEQUENCE</scope>
</reference>
<evidence type="ECO:0000313" key="6">
    <source>
        <dbReference type="EMBL" id="KKN14807.1"/>
    </source>
</evidence>
<dbReference type="EMBL" id="LAZR01003780">
    <property type="protein sequence ID" value="KKN14807.1"/>
    <property type="molecule type" value="Genomic_DNA"/>
</dbReference>
<dbReference type="GO" id="GO:0046961">
    <property type="term" value="F:proton-transporting ATPase activity, rotational mechanism"/>
    <property type="evidence" value="ECO:0007669"/>
    <property type="project" value="InterPro"/>
</dbReference>
<dbReference type="PANTHER" id="PTHR38682:SF1">
    <property type="entry name" value="V-TYPE ATP SYNTHASE SUBUNIT C"/>
    <property type="match status" value="1"/>
</dbReference>